<dbReference type="VEuPathDB" id="AmoebaDB:FDP41_000680"/>
<proteinExistence type="predicted"/>
<accession>A0A6A5CBX4</accession>
<dbReference type="Pfam" id="PF00018">
    <property type="entry name" value="SH3_1"/>
    <property type="match status" value="2"/>
</dbReference>
<dbReference type="Pfam" id="PF03114">
    <property type="entry name" value="BAR"/>
    <property type="match status" value="1"/>
</dbReference>
<organism evidence="6 7">
    <name type="scientific">Naegleria fowleri</name>
    <name type="common">Brain eating amoeba</name>
    <dbReference type="NCBI Taxonomy" id="5763"/>
    <lineage>
        <taxon>Eukaryota</taxon>
        <taxon>Discoba</taxon>
        <taxon>Heterolobosea</taxon>
        <taxon>Tetramitia</taxon>
        <taxon>Eutetramitia</taxon>
        <taxon>Vahlkampfiidae</taxon>
        <taxon>Naegleria</taxon>
    </lineage>
</organism>
<dbReference type="PROSITE" id="PS50002">
    <property type="entry name" value="SH3"/>
    <property type="match status" value="2"/>
</dbReference>
<feature type="compositionally biased region" description="Low complexity" evidence="3">
    <location>
        <begin position="259"/>
        <end position="288"/>
    </location>
</feature>
<feature type="domain" description="AH" evidence="5">
    <location>
        <begin position="29"/>
        <end position="226"/>
    </location>
</feature>
<keyword evidence="7" id="KW-1185">Reference proteome</keyword>
<dbReference type="AlphaFoldDB" id="A0A6A5CBX4"/>
<dbReference type="OMA" id="GMQTNDE"/>
<dbReference type="CDD" id="cd00174">
    <property type="entry name" value="SH3"/>
    <property type="match status" value="2"/>
</dbReference>
<dbReference type="EMBL" id="VFQX01000002">
    <property type="protein sequence ID" value="KAF0984781.1"/>
    <property type="molecule type" value="Genomic_DNA"/>
</dbReference>
<dbReference type="PRINTS" id="PR00452">
    <property type="entry name" value="SH3DOMAIN"/>
</dbReference>
<dbReference type="Gene3D" id="1.20.1270.60">
    <property type="entry name" value="Arfaptin homology (AH) domain/BAR domain"/>
    <property type="match status" value="1"/>
</dbReference>
<evidence type="ECO:0000256" key="1">
    <source>
        <dbReference type="ARBA" id="ARBA00022443"/>
    </source>
</evidence>
<feature type="compositionally biased region" description="Polar residues" evidence="3">
    <location>
        <begin position="248"/>
        <end position="258"/>
    </location>
</feature>
<dbReference type="SMART" id="SM00326">
    <property type="entry name" value="SH3"/>
    <property type="match status" value="2"/>
</dbReference>
<dbReference type="InterPro" id="IPR010504">
    <property type="entry name" value="AH_dom"/>
</dbReference>
<evidence type="ECO:0000313" key="6">
    <source>
        <dbReference type="EMBL" id="KAF0984781.1"/>
    </source>
</evidence>
<protein>
    <recommendedName>
        <fullName evidence="8">SH3 domain-containing protein</fullName>
    </recommendedName>
</protein>
<dbReference type="InterPro" id="IPR050670">
    <property type="entry name" value="STAM"/>
</dbReference>
<dbReference type="PANTHER" id="PTHR45929">
    <property type="entry name" value="JAK PATHWAY SIGNAL TRANSDUCTION ADAPTOR MOLECULE"/>
    <property type="match status" value="1"/>
</dbReference>
<dbReference type="GO" id="GO:0005737">
    <property type="term" value="C:cytoplasm"/>
    <property type="evidence" value="ECO:0007669"/>
    <property type="project" value="InterPro"/>
</dbReference>
<dbReference type="InterPro" id="IPR001452">
    <property type="entry name" value="SH3_domain"/>
</dbReference>
<feature type="region of interest" description="Disordered" evidence="3">
    <location>
        <begin position="235"/>
        <end position="288"/>
    </location>
</feature>
<sequence length="445" mass="48950">MRALKQRIKVKLGKAESTQDPEGYLELRDQVQKTEKYVKGALKIVRNFCQKSEAITKVQNEVGQYLVESGMQTNDEVGESLMKIGEGLKSLSTIHHVMLVNIVEKFIQPATDFKKDVKDSEQSHKKYDKKRLEFDAQVDLVNGLKQKGDKVDPQKIQAEEEKQQQLDTEKDEAFEEALEETCDVLVKRQTKHLAQLNELLMSFHHFFAEGYTLTHDLKEPLEKLLEKSNKRASSFKQQTIDSIGGGSSLRSTPSQASVTTSQPLKTPTTTTSETSATSTSANTSSAGASGMANAFKLGGGGAKPTNGNTTTSSASKESVLCTCRAMYDYDAQESGEISFKEGQTILVYEKDEAGWWKGAVESTPNKVGLFPSNFVVDTSSKASGKTTSALYDYDAQESNELSFKTGDVIEVLEESEGGWFMGRNLSTNKVGLFPSNFTELGAADQ</sequence>
<dbReference type="PROSITE" id="PS50870">
    <property type="entry name" value="AH"/>
    <property type="match status" value="1"/>
</dbReference>
<dbReference type="RefSeq" id="XP_044569494.1">
    <property type="nucleotide sequence ID" value="XM_044710474.1"/>
</dbReference>
<dbReference type="SUPFAM" id="SSF50044">
    <property type="entry name" value="SH3-domain"/>
    <property type="match status" value="2"/>
</dbReference>
<dbReference type="GeneID" id="68107898"/>
<dbReference type="OrthoDB" id="2015333at2759"/>
<comment type="caution">
    <text evidence="6">The sequence shown here is derived from an EMBL/GenBank/DDBJ whole genome shotgun (WGS) entry which is preliminary data.</text>
</comment>
<dbReference type="SUPFAM" id="SSF103657">
    <property type="entry name" value="BAR/IMD domain-like"/>
    <property type="match status" value="1"/>
</dbReference>
<evidence type="ECO:0000313" key="7">
    <source>
        <dbReference type="Proteomes" id="UP000444721"/>
    </source>
</evidence>
<dbReference type="FunFam" id="2.30.30.40:FF:000072">
    <property type="entry name" value="Unconventional Myosin IB"/>
    <property type="match status" value="1"/>
</dbReference>
<feature type="domain" description="SH3" evidence="4">
    <location>
        <begin position="382"/>
        <end position="443"/>
    </location>
</feature>
<dbReference type="GO" id="GO:0019904">
    <property type="term" value="F:protein domain specific binding"/>
    <property type="evidence" value="ECO:0007669"/>
    <property type="project" value="InterPro"/>
</dbReference>
<evidence type="ECO:0000259" key="4">
    <source>
        <dbReference type="PROSITE" id="PS50002"/>
    </source>
</evidence>
<dbReference type="PANTHER" id="PTHR45929:SF3">
    <property type="entry name" value="JAK PATHWAY SIGNAL TRANSDUCTION ADAPTOR MOLECULE"/>
    <property type="match status" value="1"/>
</dbReference>
<dbReference type="InterPro" id="IPR004148">
    <property type="entry name" value="BAR_dom"/>
</dbReference>
<name>A0A6A5CBX4_NAEFO</name>
<evidence type="ECO:0008006" key="8">
    <source>
        <dbReference type="Google" id="ProtNLM"/>
    </source>
</evidence>
<dbReference type="VEuPathDB" id="AmoebaDB:NF0093910"/>
<evidence type="ECO:0000256" key="2">
    <source>
        <dbReference type="PROSITE-ProRule" id="PRU00192"/>
    </source>
</evidence>
<gene>
    <name evidence="6" type="ORF">FDP41_000680</name>
</gene>
<reference evidence="6 7" key="1">
    <citation type="journal article" date="2019" name="Sci. Rep.">
        <title>Nanopore sequencing improves the draft genome of the human pathogenic amoeba Naegleria fowleri.</title>
        <authorList>
            <person name="Liechti N."/>
            <person name="Schurch N."/>
            <person name="Bruggmann R."/>
            <person name="Wittwer M."/>
        </authorList>
    </citation>
    <scope>NUCLEOTIDE SEQUENCE [LARGE SCALE GENOMIC DNA]</scope>
    <source>
        <strain evidence="6 7">ATCC 30894</strain>
    </source>
</reference>
<evidence type="ECO:0000256" key="3">
    <source>
        <dbReference type="SAM" id="MobiDB-lite"/>
    </source>
</evidence>
<keyword evidence="1 2" id="KW-0728">SH3 domain</keyword>
<feature type="domain" description="SH3" evidence="4">
    <location>
        <begin position="318"/>
        <end position="380"/>
    </location>
</feature>
<dbReference type="VEuPathDB" id="AmoebaDB:NfTy_031180"/>
<dbReference type="InterPro" id="IPR036028">
    <property type="entry name" value="SH3-like_dom_sf"/>
</dbReference>
<dbReference type="Gene3D" id="2.30.30.40">
    <property type="entry name" value="SH3 Domains"/>
    <property type="match status" value="2"/>
</dbReference>
<dbReference type="CDD" id="cd07307">
    <property type="entry name" value="BAR"/>
    <property type="match status" value="1"/>
</dbReference>
<dbReference type="InterPro" id="IPR027267">
    <property type="entry name" value="AH/BAR_dom_sf"/>
</dbReference>
<dbReference type="Proteomes" id="UP000444721">
    <property type="component" value="Unassembled WGS sequence"/>
</dbReference>
<evidence type="ECO:0000259" key="5">
    <source>
        <dbReference type="PROSITE" id="PS50870"/>
    </source>
</evidence>